<evidence type="ECO:0000313" key="1">
    <source>
        <dbReference type="EMBL" id="APO78361.1"/>
    </source>
</evidence>
<organism evidence="1 2">
    <name type="scientific">Rhizobium etli 8C-3</name>
    <dbReference type="NCBI Taxonomy" id="538025"/>
    <lineage>
        <taxon>Bacteria</taxon>
        <taxon>Pseudomonadati</taxon>
        <taxon>Pseudomonadota</taxon>
        <taxon>Alphaproteobacteria</taxon>
        <taxon>Hyphomicrobiales</taxon>
        <taxon>Rhizobiaceae</taxon>
        <taxon>Rhizobium/Agrobacterium group</taxon>
        <taxon>Rhizobium</taxon>
    </lineage>
</organism>
<dbReference type="EMBL" id="CP017244">
    <property type="protein sequence ID" value="APO78361.1"/>
    <property type="molecule type" value="Genomic_DNA"/>
</dbReference>
<reference evidence="1 2" key="1">
    <citation type="submission" date="2016-09" db="EMBL/GenBank/DDBJ databases">
        <title>The complete genome sequences of Rhizobium gallicum, symbiovars gallicum and phaseoli, symbionts associated to common bean (Phaseolus vulgaris).</title>
        <authorList>
            <person name="Bustos P."/>
            <person name="Santamaria R.I."/>
            <person name="Perez-Carrascal O.M."/>
            <person name="Juarez S."/>
            <person name="Lozano L."/>
            <person name="Martinez-Flores I."/>
            <person name="Martinez-Romero E."/>
            <person name="Cevallos M."/>
            <person name="Romero D."/>
            <person name="Davila G."/>
            <person name="Gonzalez V."/>
        </authorList>
    </citation>
    <scope>NUCLEOTIDE SEQUENCE [LARGE SCALE GENOMIC DNA]</scope>
    <source>
        <strain evidence="1 2">8C-3</strain>
        <plasmid evidence="2">Plasmid prsp8c3c</plasmid>
    </source>
</reference>
<proteinExistence type="predicted"/>
<gene>
    <name evidence="1" type="ORF">AM571_PC00623</name>
</gene>
<geneLocation type="plasmid" evidence="2">
    <name>prsp8c3c</name>
</geneLocation>
<name>A0A1L5PDS9_RHIET</name>
<dbReference type="PROSITE" id="PS51257">
    <property type="entry name" value="PROKAR_LIPOPROTEIN"/>
    <property type="match status" value="1"/>
</dbReference>
<sequence length="61" mass="6551">MKPWLPQVCGGQMRLLIISILSGAIFSTSCLYDFASQEPSPLDGLRTAASALAAEVPRQSR</sequence>
<evidence type="ECO:0000313" key="2">
    <source>
        <dbReference type="Proteomes" id="UP000185109"/>
    </source>
</evidence>
<protein>
    <submittedName>
        <fullName evidence="1">Uncharacterized protein</fullName>
    </submittedName>
</protein>
<accession>A0A1L5PDS9</accession>
<dbReference type="Proteomes" id="UP000185109">
    <property type="component" value="Plasmid pRsp8C3c"/>
</dbReference>
<keyword evidence="1" id="KW-0614">Plasmid</keyword>
<dbReference type="AlphaFoldDB" id="A0A1L5PDS9"/>